<dbReference type="Gene3D" id="1.10.10.10">
    <property type="entry name" value="Winged helix-like DNA-binding domain superfamily/Winged helix DNA-binding domain"/>
    <property type="match status" value="1"/>
</dbReference>
<dbReference type="GO" id="GO:0000156">
    <property type="term" value="F:phosphorelay response regulator activity"/>
    <property type="evidence" value="ECO:0007669"/>
    <property type="project" value="TreeGrafter"/>
</dbReference>
<keyword evidence="4" id="KW-0597">Phosphoprotein</keyword>
<dbReference type="InterPro" id="IPR011006">
    <property type="entry name" value="CheY-like_superfamily"/>
</dbReference>
<dbReference type="InterPro" id="IPR001789">
    <property type="entry name" value="Sig_transdc_resp-reg_receiver"/>
</dbReference>
<evidence type="ECO:0000259" key="7">
    <source>
        <dbReference type="PROSITE" id="PS51755"/>
    </source>
</evidence>
<keyword evidence="9" id="KW-1185">Reference proteome</keyword>
<keyword evidence="3" id="KW-0804">Transcription</keyword>
<keyword evidence="1" id="KW-0805">Transcription regulation</keyword>
<dbReference type="Pfam" id="PF00072">
    <property type="entry name" value="Response_reg"/>
    <property type="match status" value="1"/>
</dbReference>
<evidence type="ECO:0000256" key="1">
    <source>
        <dbReference type="ARBA" id="ARBA00023015"/>
    </source>
</evidence>
<dbReference type="SMART" id="SM00448">
    <property type="entry name" value="REC"/>
    <property type="match status" value="1"/>
</dbReference>
<name>A0A6P2RK90_9BURK</name>
<dbReference type="GO" id="GO:0000976">
    <property type="term" value="F:transcription cis-regulatory region binding"/>
    <property type="evidence" value="ECO:0007669"/>
    <property type="project" value="TreeGrafter"/>
</dbReference>
<evidence type="ECO:0000256" key="2">
    <source>
        <dbReference type="ARBA" id="ARBA00023125"/>
    </source>
</evidence>
<feature type="domain" description="Response regulatory" evidence="6">
    <location>
        <begin position="8"/>
        <end position="120"/>
    </location>
</feature>
<feature type="DNA-binding region" description="OmpR/PhoB-type" evidence="5">
    <location>
        <begin position="119"/>
        <end position="219"/>
    </location>
</feature>
<dbReference type="Proteomes" id="UP000494330">
    <property type="component" value="Unassembled WGS sequence"/>
</dbReference>
<dbReference type="GO" id="GO:0005829">
    <property type="term" value="C:cytosol"/>
    <property type="evidence" value="ECO:0007669"/>
    <property type="project" value="TreeGrafter"/>
</dbReference>
<dbReference type="PANTHER" id="PTHR48111">
    <property type="entry name" value="REGULATOR OF RPOS"/>
    <property type="match status" value="1"/>
</dbReference>
<dbReference type="Pfam" id="PF00486">
    <property type="entry name" value="Trans_reg_C"/>
    <property type="match status" value="1"/>
</dbReference>
<dbReference type="PROSITE" id="PS51755">
    <property type="entry name" value="OMPR_PHOB"/>
    <property type="match status" value="1"/>
</dbReference>
<proteinExistence type="predicted"/>
<evidence type="ECO:0000313" key="9">
    <source>
        <dbReference type="Proteomes" id="UP000494330"/>
    </source>
</evidence>
<dbReference type="SUPFAM" id="SSF52172">
    <property type="entry name" value="CheY-like"/>
    <property type="match status" value="1"/>
</dbReference>
<dbReference type="InterPro" id="IPR016032">
    <property type="entry name" value="Sig_transdc_resp-reg_C-effctor"/>
</dbReference>
<evidence type="ECO:0000259" key="6">
    <source>
        <dbReference type="PROSITE" id="PS50110"/>
    </source>
</evidence>
<organism evidence="8 9">
    <name type="scientific">Burkholderia paludis</name>
    <dbReference type="NCBI Taxonomy" id="1506587"/>
    <lineage>
        <taxon>Bacteria</taxon>
        <taxon>Pseudomonadati</taxon>
        <taxon>Pseudomonadota</taxon>
        <taxon>Betaproteobacteria</taxon>
        <taxon>Burkholderiales</taxon>
        <taxon>Burkholderiaceae</taxon>
        <taxon>Burkholderia</taxon>
        <taxon>Burkholderia cepacia complex</taxon>
    </lineage>
</organism>
<dbReference type="EMBL" id="CABVQD010000035">
    <property type="protein sequence ID" value="VWC33659.1"/>
    <property type="molecule type" value="Genomic_DNA"/>
</dbReference>
<protein>
    <submittedName>
        <fullName evidence="8">Transcriptional regulator</fullName>
    </submittedName>
</protein>
<dbReference type="InterPro" id="IPR001867">
    <property type="entry name" value="OmpR/PhoB-type_DNA-bd"/>
</dbReference>
<dbReference type="SMART" id="SM00862">
    <property type="entry name" value="Trans_reg_C"/>
    <property type="match status" value="1"/>
</dbReference>
<keyword evidence="2 5" id="KW-0238">DNA-binding</keyword>
<dbReference type="Gene3D" id="3.40.50.2300">
    <property type="match status" value="1"/>
</dbReference>
<accession>A0A6P2RK90</accession>
<evidence type="ECO:0000313" key="8">
    <source>
        <dbReference type="EMBL" id="VWC33659.1"/>
    </source>
</evidence>
<gene>
    <name evidence="8" type="ORF">BPA30113_06443</name>
</gene>
<reference evidence="8 9" key="1">
    <citation type="submission" date="2019-09" db="EMBL/GenBank/DDBJ databases">
        <authorList>
            <person name="Depoorter E."/>
        </authorList>
    </citation>
    <scope>NUCLEOTIDE SEQUENCE [LARGE SCALE GENOMIC DNA]</scope>
    <source>
        <strain evidence="8">LMG 30113</strain>
    </source>
</reference>
<dbReference type="InterPro" id="IPR036388">
    <property type="entry name" value="WH-like_DNA-bd_sf"/>
</dbReference>
<evidence type="ECO:0000256" key="5">
    <source>
        <dbReference type="PROSITE-ProRule" id="PRU01091"/>
    </source>
</evidence>
<sequence>MHDGVMGKVLLLDDEVELREEIAAFLRKCGWLVSEAGTIAEFRQLAMHTDMAIIDVMLPDGSGFDAAAWLRAQRQGCGIVMLTARGETLDKVSGLKGGADHYIVKPAKLIELDATLHALSRRVVANWRLDRQAFALFAPDGKRLDVSGSEISLLELMARHPARPVSRRQIAETFGYDWIDYDERRLEAVVSRLRRRWRNELGSDLPLRTVHREGYTFAEPLSLG</sequence>
<evidence type="ECO:0000256" key="4">
    <source>
        <dbReference type="PROSITE-ProRule" id="PRU00169"/>
    </source>
</evidence>
<dbReference type="PROSITE" id="PS50110">
    <property type="entry name" value="RESPONSE_REGULATORY"/>
    <property type="match status" value="1"/>
</dbReference>
<dbReference type="SUPFAM" id="SSF46894">
    <property type="entry name" value="C-terminal effector domain of the bipartite response regulators"/>
    <property type="match status" value="1"/>
</dbReference>
<dbReference type="CDD" id="cd17574">
    <property type="entry name" value="REC_OmpR"/>
    <property type="match status" value="1"/>
</dbReference>
<dbReference type="GO" id="GO:0032993">
    <property type="term" value="C:protein-DNA complex"/>
    <property type="evidence" value="ECO:0007669"/>
    <property type="project" value="TreeGrafter"/>
</dbReference>
<evidence type="ECO:0000256" key="3">
    <source>
        <dbReference type="ARBA" id="ARBA00023163"/>
    </source>
</evidence>
<dbReference type="InterPro" id="IPR039420">
    <property type="entry name" value="WalR-like"/>
</dbReference>
<feature type="domain" description="OmpR/PhoB-type" evidence="7">
    <location>
        <begin position="119"/>
        <end position="219"/>
    </location>
</feature>
<dbReference type="AlphaFoldDB" id="A0A6P2RK90"/>
<dbReference type="CDD" id="cd00383">
    <property type="entry name" value="trans_reg_C"/>
    <property type="match status" value="1"/>
</dbReference>
<feature type="modified residue" description="4-aspartylphosphate" evidence="4">
    <location>
        <position position="55"/>
    </location>
</feature>
<dbReference type="PANTHER" id="PTHR48111:SF67">
    <property type="entry name" value="TRANSCRIPTIONAL REGULATORY PROTEIN TCTD"/>
    <property type="match status" value="1"/>
</dbReference>
<dbReference type="GO" id="GO:0006355">
    <property type="term" value="P:regulation of DNA-templated transcription"/>
    <property type="evidence" value="ECO:0007669"/>
    <property type="project" value="InterPro"/>
</dbReference>